<reference evidence="1 2" key="1">
    <citation type="submission" date="2019-07" db="EMBL/GenBank/DDBJ databases">
        <title>Rufibacter sp. nov., isolated from lake sediment.</title>
        <authorList>
            <person name="Qu J.-H."/>
        </authorList>
    </citation>
    <scope>NUCLEOTIDE SEQUENCE [LARGE SCALE GENOMIC DNA]</scope>
    <source>
        <strain evidence="1 2">NBS58-1</strain>
    </source>
</reference>
<dbReference type="EMBL" id="VKKY01000003">
    <property type="protein sequence ID" value="KAA3436459.1"/>
    <property type="molecule type" value="Genomic_DNA"/>
</dbReference>
<evidence type="ECO:0000313" key="2">
    <source>
        <dbReference type="Proteomes" id="UP000324133"/>
    </source>
</evidence>
<name>A0A5B6TBU8_9BACT</name>
<accession>A0A5B6TBU8</accession>
<comment type="caution">
    <text evidence="1">The sequence shown here is derived from an EMBL/GenBank/DDBJ whole genome shotgun (WGS) entry which is preliminary data.</text>
</comment>
<dbReference type="RefSeq" id="WP_149092401.1">
    <property type="nucleotide sequence ID" value="NZ_VKKY01000003.1"/>
</dbReference>
<evidence type="ECO:0000313" key="1">
    <source>
        <dbReference type="EMBL" id="KAA3436459.1"/>
    </source>
</evidence>
<sequence length="85" mass="9509">MAYLLTVIINHLKDIMTHTYEQALQAVEQVLPALVHEEIEFSEILRGAGVLDPGGRLGLQLQRDLTRKRRIMPTEGGDNLVVVFG</sequence>
<dbReference type="AlphaFoldDB" id="A0A5B6TBU8"/>
<keyword evidence="2" id="KW-1185">Reference proteome</keyword>
<protein>
    <submittedName>
        <fullName evidence="1">Uncharacterized protein</fullName>
    </submittedName>
</protein>
<organism evidence="1 2">
    <name type="scientific">Rufibacter hautae</name>
    <dbReference type="NCBI Taxonomy" id="2595005"/>
    <lineage>
        <taxon>Bacteria</taxon>
        <taxon>Pseudomonadati</taxon>
        <taxon>Bacteroidota</taxon>
        <taxon>Cytophagia</taxon>
        <taxon>Cytophagales</taxon>
        <taxon>Hymenobacteraceae</taxon>
        <taxon>Rufibacter</taxon>
    </lineage>
</organism>
<proteinExistence type="predicted"/>
<gene>
    <name evidence="1" type="ORF">FOA19_18895</name>
</gene>
<dbReference type="Proteomes" id="UP000324133">
    <property type="component" value="Unassembled WGS sequence"/>
</dbReference>